<dbReference type="KEGG" id="gfu:KM031_12385"/>
<accession>A0A975P4D5</accession>
<evidence type="ECO:0000313" key="1">
    <source>
        <dbReference type="EMBL" id="QWK89635.1"/>
    </source>
</evidence>
<keyword evidence="2" id="KW-1185">Reference proteome</keyword>
<dbReference type="EMBL" id="CP076361">
    <property type="protein sequence ID" value="QWK89635.1"/>
    <property type="molecule type" value="Genomic_DNA"/>
</dbReference>
<evidence type="ECO:0000313" key="2">
    <source>
        <dbReference type="Proteomes" id="UP000679352"/>
    </source>
</evidence>
<protein>
    <submittedName>
        <fullName evidence="1">Uncharacterized protein</fullName>
    </submittedName>
</protein>
<proteinExistence type="predicted"/>
<dbReference type="AlphaFoldDB" id="A0A975P4D5"/>
<dbReference type="Proteomes" id="UP000679352">
    <property type="component" value="Chromosome"/>
</dbReference>
<reference evidence="1" key="1">
    <citation type="submission" date="2021-06" db="EMBL/GenBank/DDBJ databases">
        <title>Direct submission.</title>
        <authorList>
            <person name="Lee C.-S."/>
            <person name="Jin L."/>
        </authorList>
    </citation>
    <scope>NUCLEOTIDE SEQUENCE</scope>
    <source>
        <strain evidence="1">Con5</strain>
    </source>
</reference>
<organism evidence="1 2">
    <name type="scientific">Gemmobacter fulvus</name>
    <dbReference type="NCBI Taxonomy" id="2840474"/>
    <lineage>
        <taxon>Bacteria</taxon>
        <taxon>Pseudomonadati</taxon>
        <taxon>Pseudomonadota</taxon>
        <taxon>Alphaproteobacteria</taxon>
        <taxon>Rhodobacterales</taxon>
        <taxon>Paracoccaceae</taxon>
        <taxon>Gemmobacter</taxon>
    </lineage>
</organism>
<dbReference type="RefSeq" id="WP_215507444.1">
    <property type="nucleotide sequence ID" value="NZ_CP076361.1"/>
</dbReference>
<sequence length="101" mass="11451">MTLLHEAEIKTTRPMNVIAQHRPHGHVEIDTEHYQALLDGSDLNAKQRTDFLAALWSVIVAFTDLGYGVHPLQHALPGLTIGEDLNREIIRTIEEFWRDAA</sequence>
<name>A0A975P4D5_9RHOB</name>
<gene>
    <name evidence="1" type="ORF">KM031_12385</name>
</gene>